<comment type="catalytic activity">
    <reaction evidence="10">
        <text>L-threonyl-[protein] + FAD = FMN-L-threonyl-[protein] + AMP + H(+)</text>
        <dbReference type="Rhea" id="RHEA:36847"/>
        <dbReference type="Rhea" id="RHEA-COMP:11060"/>
        <dbReference type="Rhea" id="RHEA-COMP:11061"/>
        <dbReference type="ChEBI" id="CHEBI:15378"/>
        <dbReference type="ChEBI" id="CHEBI:30013"/>
        <dbReference type="ChEBI" id="CHEBI:57692"/>
        <dbReference type="ChEBI" id="CHEBI:74257"/>
        <dbReference type="ChEBI" id="CHEBI:456215"/>
        <dbReference type="EC" id="2.7.1.180"/>
    </reaction>
</comment>
<organism evidence="12 13">
    <name type="scientific">Shimia haliotis</name>
    <dbReference type="NCBI Taxonomy" id="1280847"/>
    <lineage>
        <taxon>Bacteria</taxon>
        <taxon>Pseudomonadati</taxon>
        <taxon>Pseudomonadota</taxon>
        <taxon>Alphaproteobacteria</taxon>
        <taxon>Rhodobacterales</taxon>
        <taxon>Roseobacteraceae</taxon>
    </lineage>
</organism>
<dbReference type="InterPro" id="IPR003374">
    <property type="entry name" value="ApbE-like_sf"/>
</dbReference>
<keyword evidence="12" id="KW-0449">Lipoprotein</keyword>
<dbReference type="Gene3D" id="3.10.520.10">
    <property type="entry name" value="ApbE-like domains"/>
    <property type="match status" value="1"/>
</dbReference>
<protein>
    <recommendedName>
        <fullName evidence="3">FAD:protein FMN transferase</fullName>
        <ecNumber evidence="2">2.7.1.180</ecNumber>
    </recommendedName>
    <alternativeName>
        <fullName evidence="9">Flavin transferase</fullName>
    </alternativeName>
</protein>
<dbReference type="OrthoDB" id="9778595at2"/>
<dbReference type="AlphaFoldDB" id="A0A1I4FPP9"/>
<dbReference type="InterPro" id="IPR006311">
    <property type="entry name" value="TAT_signal"/>
</dbReference>
<reference evidence="13" key="1">
    <citation type="submission" date="2016-10" db="EMBL/GenBank/DDBJ databases">
        <authorList>
            <person name="Varghese N."/>
            <person name="Submissions S."/>
        </authorList>
    </citation>
    <scope>NUCLEOTIDE SEQUENCE [LARGE SCALE GENOMIC DNA]</scope>
    <source>
        <strain evidence="13">DSM 28453</strain>
    </source>
</reference>
<evidence type="ECO:0000313" key="13">
    <source>
        <dbReference type="Proteomes" id="UP000198851"/>
    </source>
</evidence>
<dbReference type="EMBL" id="FOSZ01000006">
    <property type="protein sequence ID" value="SFL19300.1"/>
    <property type="molecule type" value="Genomic_DNA"/>
</dbReference>
<dbReference type="STRING" id="1280847.SAMN04488036_106175"/>
<evidence type="ECO:0000256" key="2">
    <source>
        <dbReference type="ARBA" id="ARBA00011955"/>
    </source>
</evidence>
<keyword evidence="8" id="KW-0460">Magnesium</keyword>
<sequence length="296" mass="30973">MSHLNRRRFLAVSACAAGIAASPVAAATFAEWRGVALGAQASMKISGLNQAEAEGIFAEVQAELERLELIFSLYRESELTLLNRNGMLATPAPELLQVLSLSDRVNKASLGAFDPTVQALWTAHAEGGDLSAAKAMIGWSKVGFNTEAVTLAKPGMALTLNGIAQGTVTDRISALLKSHGLTNVLLDMGEIAAMGEREAGQPWRVGVINPQGEMLRKLTLTDRAMATSAVDGFRLPDGASHILHPFGNEPTQSLVSIAAPTAALADALSTAACLMHTEAVTAMVAQFDGAEVIALT</sequence>
<evidence type="ECO:0000256" key="3">
    <source>
        <dbReference type="ARBA" id="ARBA00016337"/>
    </source>
</evidence>
<dbReference type="PANTHER" id="PTHR30040">
    <property type="entry name" value="THIAMINE BIOSYNTHESIS LIPOPROTEIN APBE"/>
    <property type="match status" value="1"/>
</dbReference>
<evidence type="ECO:0000256" key="10">
    <source>
        <dbReference type="ARBA" id="ARBA00048540"/>
    </source>
</evidence>
<keyword evidence="6" id="KW-0479">Metal-binding</keyword>
<dbReference type="PROSITE" id="PS51318">
    <property type="entry name" value="TAT"/>
    <property type="match status" value="1"/>
</dbReference>
<keyword evidence="4" id="KW-0285">Flavoprotein</keyword>
<feature type="signal peptide" evidence="11">
    <location>
        <begin position="1"/>
        <end position="26"/>
    </location>
</feature>
<accession>A0A1I4FPP9</accession>
<keyword evidence="13" id="KW-1185">Reference proteome</keyword>
<dbReference type="EC" id="2.7.1.180" evidence="2"/>
<dbReference type="InterPro" id="IPR024932">
    <property type="entry name" value="ApbE"/>
</dbReference>
<evidence type="ECO:0000256" key="11">
    <source>
        <dbReference type="SAM" id="SignalP"/>
    </source>
</evidence>
<keyword evidence="7" id="KW-0274">FAD</keyword>
<dbReference type="GO" id="GO:0046872">
    <property type="term" value="F:metal ion binding"/>
    <property type="evidence" value="ECO:0007669"/>
    <property type="project" value="UniProtKB-KW"/>
</dbReference>
<evidence type="ECO:0000313" key="12">
    <source>
        <dbReference type="EMBL" id="SFL19300.1"/>
    </source>
</evidence>
<evidence type="ECO:0000256" key="4">
    <source>
        <dbReference type="ARBA" id="ARBA00022630"/>
    </source>
</evidence>
<keyword evidence="11" id="KW-0732">Signal</keyword>
<evidence type="ECO:0000256" key="9">
    <source>
        <dbReference type="ARBA" id="ARBA00031306"/>
    </source>
</evidence>
<proteinExistence type="predicted"/>
<dbReference type="GO" id="GO:0016740">
    <property type="term" value="F:transferase activity"/>
    <property type="evidence" value="ECO:0007669"/>
    <property type="project" value="UniProtKB-KW"/>
</dbReference>
<gene>
    <name evidence="12" type="ORF">SAMN04488036_106175</name>
</gene>
<keyword evidence="5" id="KW-0808">Transferase</keyword>
<evidence type="ECO:0000256" key="1">
    <source>
        <dbReference type="ARBA" id="ARBA00001946"/>
    </source>
</evidence>
<feature type="chain" id="PRO_5039909131" description="FAD:protein FMN transferase" evidence="11">
    <location>
        <begin position="27"/>
        <end position="296"/>
    </location>
</feature>
<dbReference type="Proteomes" id="UP000198851">
    <property type="component" value="Unassembled WGS sequence"/>
</dbReference>
<dbReference type="SUPFAM" id="SSF143631">
    <property type="entry name" value="ApbE-like"/>
    <property type="match status" value="1"/>
</dbReference>
<dbReference type="RefSeq" id="WP_093324862.1">
    <property type="nucleotide sequence ID" value="NZ_FOSZ01000006.1"/>
</dbReference>
<dbReference type="Pfam" id="PF02424">
    <property type="entry name" value="ApbE"/>
    <property type="match status" value="1"/>
</dbReference>
<name>A0A1I4FPP9_9RHOB</name>
<dbReference type="PANTHER" id="PTHR30040:SF2">
    <property type="entry name" value="FAD:PROTEIN FMN TRANSFERASE"/>
    <property type="match status" value="1"/>
</dbReference>
<evidence type="ECO:0000256" key="6">
    <source>
        <dbReference type="ARBA" id="ARBA00022723"/>
    </source>
</evidence>
<evidence type="ECO:0000256" key="5">
    <source>
        <dbReference type="ARBA" id="ARBA00022679"/>
    </source>
</evidence>
<evidence type="ECO:0000256" key="7">
    <source>
        <dbReference type="ARBA" id="ARBA00022827"/>
    </source>
</evidence>
<evidence type="ECO:0000256" key="8">
    <source>
        <dbReference type="ARBA" id="ARBA00022842"/>
    </source>
</evidence>
<comment type="cofactor">
    <cofactor evidence="1">
        <name>Mg(2+)</name>
        <dbReference type="ChEBI" id="CHEBI:18420"/>
    </cofactor>
</comment>